<proteinExistence type="predicted"/>
<evidence type="ECO:0000313" key="2">
    <source>
        <dbReference type="Proteomes" id="UP000183287"/>
    </source>
</evidence>
<accession>A0A1I4VW30</accession>
<protein>
    <submittedName>
        <fullName evidence="1">Uncharacterized protein</fullName>
    </submittedName>
</protein>
<organism evidence="1 2">
    <name type="scientific">Nitrosomonas communis</name>
    <dbReference type="NCBI Taxonomy" id="44574"/>
    <lineage>
        <taxon>Bacteria</taxon>
        <taxon>Pseudomonadati</taxon>
        <taxon>Pseudomonadota</taxon>
        <taxon>Betaproteobacteria</taxon>
        <taxon>Nitrosomonadales</taxon>
        <taxon>Nitrosomonadaceae</taxon>
        <taxon>Nitrosomonas</taxon>
    </lineage>
</organism>
<name>A0A1I4VW30_9PROT</name>
<evidence type="ECO:0000313" key="1">
    <source>
        <dbReference type="EMBL" id="SFN05548.1"/>
    </source>
</evidence>
<dbReference type="Proteomes" id="UP000183287">
    <property type="component" value="Unassembled WGS sequence"/>
</dbReference>
<reference evidence="2" key="1">
    <citation type="submission" date="2016-10" db="EMBL/GenBank/DDBJ databases">
        <authorList>
            <person name="Varghese N."/>
            <person name="Submissions S."/>
        </authorList>
    </citation>
    <scope>NUCLEOTIDE SEQUENCE [LARGE SCALE GENOMIC DNA]</scope>
    <source>
        <strain evidence="2">Nm44</strain>
    </source>
</reference>
<dbReference type="AlphaFoldDB" id="A0A1I4VW30"/>
<dbReference type="EMBL" id="FOUB01000092">
    <property type="protein sequence ID" value="SFN05548.1"/>
    <property type="molecule type" value="Genomic_DNA"/>
</dbReference>
<dbReference type="RefSeq" id="WP_074907074.1">
    <property type="nucleotide sequence ID" value="NZ_FOUB01000092.1"/>
</dbReference>
<sequence length="286" mass="33025">MLDPIISAKEKLDDLLMLEWALRYYNDLPENNREEKARIESTWFHDLFIAQLIERNETETLSNLFNTLPAQHFSSLTNLIIKHCSQWPAFLANASIPILAANAPQELLQLLNDYLNQVEQGASLDFERILNIYVLADIRIDRSYQSLLNRLGQKILALPEENFGRIFFLPSLLRLSNGLTFDMLESILAAALRSYNSSNNGSNRSAGMLKSLFQGLYGQKEYLELIFDRSKKESEQRLEPLADLFHEETPLVQLDQWLDSPPSPKSFQYWKNFPNNQTAVKPFYSC</sequence>
<keyword evidence="2" id="KW-1185">Reference proteome</keyword>
<gene>
    <name evidence="1" type="ORF">SAMN05421863_10926</name>
</gene>